<dbReference type="GO" id="GO:0008703">
    <property type="term" value="F:5-amino-6-(5-phosphoribosylamino)uracil reductase activity"/>
    <property type="evidence" value="ECO:0007669"/>
    <property type="project" value="InterPro"/>
</dbReference>
<dbReference type="InterPro" id="IPR002734">
    <property type="entry name" value="RibDG_C"/>
</dbReference>
<dbReference type="RefSeq" id="WP_230752655.1">
    <property type="nucleotide sequence ID" value="NZ_JAINWA010000001.1"/>
</dbReference>
<dbReference type="PANTHER" id="PTHR38011">
    <property type="entry name" value="DIHYDROFOLATE REDUCTASE FAMILY PROTEIN (AFU_ORTHOLOGUE AFUA_8G06820)"/>
    <property type="match status" value="1"/>
</dbReference>
<keyword evidence="3" id="KW-1185">Reference proteome</keyword>
<proteinExistence type="predicted"/>
<feature type="domain" description="Bacterial bifunctional deaminase-reductase C-terminal" evidence="1">
    <location>
        <begin position="7"/>
        <end position="174"/>
    </location>
</feature>
<evidence type="ECO:0000313" key="3">
    <source>
        <dbReference type="Proteomes" id="UP001198163"/>
    </source>
</evidence>
<dbReference type="InterPro" id="IPR024072">
    <property type="entry name" value="DHFR-like_dom_sf"/>
</dbReference>
<dbReference type="Proteomes" id="UP001198163">
    <property type="component" value="Unassembled WGS sequence"/>
</dbReference>
<evidence type="ECO:0000313" key="2">
    <source>
        <dbReference type="EMBL" id="MCD1653557.1"/>
    </source>
</evidence>
<organism evidence="2 3">
    <name type="scientific">Teretinema zuelzerae</name>
    <dbReference type="NCBI Taxonomy" id="156"/>
    <lineage>
        <taxon>Bacteria</taxon>
        <taxon>Pseudomonadati</taxon>
        <taxon>Spirochaetota</taxon>
        <taxon>Spirochaetia</taxon>
        <taxon>Spirochaetales</taxon>
        <taxon>Treponemataceae</taxon>
        <taxon>Teretinema</taxon>
    </lineage>
</organism>
<name>A0AAE3EFP3_9SPIR</name>
<accession>A0AAE3EFP3</accession>
<dbReference type="EMBL" id="JAINWA010000001">
    <property type="protein sequence ID" value="MCD1653557.1"/>
    <property type="molecule type" value="Genomic_DNA"/>
</dbReference>
<dbReference type="InterPro" id="IPR050765">
    <property type="entry name" value="Riboflavin_Biosynth_HTPR"/>
</dbReference>
<reference evidence="2" key="1">
    <citation type="submission" date="2021-08" db="EMBL/GenBank/DDBJ databases">
        <title>Comparative analyses of Brucepasteria parasyntrophica and Teretinema zuelzerae.</title>
        <authorList>
            <person name="Song Y."/>
            <person name="Brune A."/>
        </authorList>
    </citation>
    <scope>NUCLEOTIDE SEQUENCE</scope>
    <source>
        <strain evidence="2">DSM 1903</strain>
    </source>
</reference>
<protein>
    <submittedName>
        <fullName evidence="2">Dihydrofolate reductase family protein</fullName>
    </submittedName>
</protein>
<sequence>MLTQYYTASTLDGFIATTDHSLDWLFPLADISTTSYPSFYNEVGAIVMGASTYEWILQKGMMIGTPDETEWPYNMPCWVLSHQQHVIPQGADIRITQGDVRNAYNEAFKISGDRNLWIVGGGDIAGQFFDAGLLDELIIQIGSVTLGNGIKVFPREILFPRLKLISCEKFSESMVELRYKVSNFE</sequence>
<dbReference type="SUPFAM" id="SSF53597">
    <property type="entry name" value="Dihydrofolate reductase-like"/>
    <property type="match status" value="1"/>
</dbReference>
<comment type="caution">
    <text evidence="2">The sequence shown here is derived from an EMBL/GenBank/DDBJ whole genome shotgun (WGS) entry which is preliminary data.</text>
</comment>
<evidence type="ECO:0000259" key="1">
    <source>
        <dbReference type="Pfam" id="PF01872"/>
    </source>
</evidence>
<dbReference type="Pfam" id="PF01872">
    <property type="entry name" value="RibD_C"/>
    <property type="match status" value="1"/>
</dbReference>
<dbReference type="PANTHER" id="PTHR38011:SF11">
    <property type="entry name" value="2,5-DIAMINO-6-RIBOSYLAMINO-4(3H)-PYRIMIDINONE 5'-PHOSPHATE REDUCTASE"/>
    <property type="match status" value="1"/>
</dbReference>
<dbReference type="Gene3D" id="3.40.430.10">
    <property type="entry name" value="Dihydrofolate Reductase, subunit A"/>
    <property type="match status" value="1"/>
</dbReference>
<dbReference type="GO" id="GO:0009231">
    <property type="term" value="P:riboflavin biosynthetic process"/>
    <property type="evidence" value="ECO:0007669"/>
    <property type="project" value="InterPro"/>
</dbReference>
<gene>
    <name evidence="2" type="ORF">K7J14_02445</name>
</gene>
<dbReference type="AlphaFoldDB" id="A0AAE3EFP3"/>